<gene>
    <name evidence="2" type="ORF">MUK42_16437</name>
</gene>
<dbReference type="Proteomes" id="UP001055439">
    <property type="component" value="Chromosome 2"/>
</dbReference>
<evidence type="ECO:0000313" key="3">
    <source>
        <dbReference type="Proteomes" id="UP001055439"/>
    </source>
</evidence>
<sequence length="133" mass="14711">MKVRPAQDATFDPPPGVRHDNASAQPEAQQDSPFLKAQGGTTRSGPSLGVWINAIRSPDLTTPHGTVLYDTTLCRPTTIWTEIQRGLLAIYQFLGIFSLHSKYSVGHQDISWLAAQILGQNPRNELTMYMEFG</sequence>
<dbReference type="EMBL" id="CP097504">
    <property type="protein sequence ID" value="URD87568.1"/>
    <property type="molecule type" value="Genomic_DNA"/>
</dbReference>
<evidence type="ECO:0000256" key="1">
    <source>
        <dbReference type="SAM" id="MobiDB-lite"/>
    </source>
</evidence>
<proteinExistence type="predicted"/>
<feature type="region of interest" description="Disordered" evidence="1">
    <location>
        <begin position="1"/>
        <end position="43"/>
    </location>
</feature>
<accession>A0A9E7JNH4</accession>
<evidence type="ECO:0000313" key="2">
    <source>
        <dbReference type="EMBL" id="URD87568.1"/>
    </source>
</evidence>
<dbReference type="AlphaFoldDB" id="A0A9E7JNH4"/>
<organism evidence="2 3">
    <name type="scientific">Musa troglodytarum</name>
    <name type="common">fe'i banana</name>
    <dbReference type="NCBI Taxonomy" id="320322"/>
    <lineage>
        <taxon>Eukaryota</taxon>
        <taxon>Viridiplantae</taxon>
        <taxon>Streptophyta</taxon>
        <taxon>Embryophyta</taxon>
        <taxon>Tracheophyta</taxon>
        <taxon>Spermatophyta</taxon>
        <taxon>Magnoliopsida</taxon>
        <taxon>Liliopsida</taxon>
        <taxon>Zingiberales</taxon>
        <taxon>Musaceae</taxon>
        <taxon>Musa</taxon>
    </lineage>
</organism>
<keyword evidence="3" id="KW-1185">Reference proteome</keyword>
<protein>
    <submittedName>
        <fullName evidence="2">Uncharacterized protein</fullName>
    </submittedName>
</protein>
<feature type="compositionally biased region" description="Polar residues" evidence="1">
    <location>
        <begin position="22"/>
        <end position="32"/>
    </location>
</feature>
<name>A0A9E7JNH4_9LILI</name>
<reference evidence="2" key="1">
    <citation type="submission" date="2022-05" db="EMBL/GenBank/DDBJ databases">
        <title>The Musa troglodytarum L. genome provides insights into the mechanism of non-climacteric behaviour and enrichment of carotenoids.</title>
        <authorList>
            <person name="Wang J."/>
        </authorList>
    </citation>
    <scope>NUCLEOTIDE SEQUENCE</scope>
    <source>
        <tissue evidence="2">Leaf</tissue>
    </source>
</reference>